<feature type="compositionally biased region" description="Low complexity" evidence="2">
    <location>
        <begin position="1233"/>
        <end position="1271"/>
    </location>
</feature>
<dbReference type="InterPro" id="IPR001932">
    <property type="entry name" value="PPM-type_phosphatase-like_dom"/>
</dbReference>
<sequence>MMFLCEMKSSIQKGILHNRLRPSIGISKSRIVSLKIHAVKFSVTEIAVPISNENKKQSSEESGRLSQTTTVLIPPHLSPYLPTSTPMAAALLSLLGIAGAVTYFFTRKRASSSTLTSSSDSEEVQLKALQDAVLNARQAAQEIRSRLYQSRVSAMKPSSIDIRDGKLEASEKQTGTSDTSDAALLLDERAAGEALKVAEALEKELKAVSDSIREREQEISEARDVAETQSESARLALQESQRKVLLLEAMVTALRDRLREEESRNIELQAEVSAGRIALEESEVMRAQVEAKAAELRDELVEAQTKLAQAESHSQELELKLKELSEYSGKLEGKVLELQEDLQHREQLVMQTAQEVERRMREVQEAADLSQSNLLQLQGQLDAQSGELVHVAQQLQNAERRAAEAVERSSAERMAMFEASEAAVLQYKAKQAEVDEMKMQLKRAADKADADAAERSAEMYRMRAAMESRLSEARQEVAAADQALKGLRREMEGLLQGEQLKQLLDEAAAATRNASVLWGAQHGRSGAVGASDDACRELEGLRQRSQHLASEISLRQSELQRLQQLAGPRLAPWVQTQVRELEGRAASLRVELERAEEAWEKHGTGAQALSRLQRELSQVVMDAAAIYRGAMSPEVQMRERSLRGEVQDRETELRGLVAEISRLERQVSVPHQTLRTDPFAISASSSLRLGGGEISTSDLIRDKLRDLLRQREVDMTLMKQREKDLELKAQANALNAAYQEQIKTMKQQLAEQVRNMEESWKLQLSANQNALAQVANQKQSLAAQATMSAAQVRQQLLELQALRDSLASQSLELADLRAAYEGGRVMAAQSVKESMSEVASLSNQVKKLEELLQDRELERLTAQEASEQLRRQQESLLKQQQQLEAEVRSRQQVQEQMLLRERELVRQQAAEREKMQAEIKEVASRQQREQQLSRQLQPPPSPWVPSPTTSSLQSAKASPPAAAAAGSTASPEASYASSAFKLPDNDFAVKRFSPAASAAPILSPTSEPSSQFSSIPLSSSSSTDSVSSSVVQSPTNDIKSSPVTVSAWGVKSPTPTLPAAPTTSREQSLGQTPLRPPASKTHTSQPDSLPTSAPEASGGGVIIPAAASEAAAAGALLKDLFSVTQSSQPYSSPSPHSDTLHPSTPLNPAFKTVQDLRQMNKPTPLPITDSATIVDVKSKQPQPLNPLVDSQAPFYLEMSSSLTAEAESGDTRTKQDPNSSSSSQRLAPSAGISDTTVSSASSMSSGSLSTAPASLSSTSAVGSTSSNAASSRKGNGGKPFEMAPSSTWGRPGEFTPKAQAPPHINGTFSQSATPPASSSPAPPSTGSTAARGLDGVQPSSSTSIPPGASSVMMGNGQTSSAFPSEDEIGDEIMRITQALVQRAGPQTGTSSTAVSNKASATGTQQRAASALIMVTGAHMMPHVAKAEKGGEDAYMIAGDGAAIVIADGVGGWAEDNVDPALYSRTFVQKCVEAINWDLGSEITSSKLVSSMAYAQDQVKVPGSCTACLFSISSSRNTLEVANLGDSGLRVIREGAVVFATRQQEHQFNMPFQLASFEVLPDTDAAKDAEKYSFQLMDGDVVIAGSDGLFDNLWDEQVSAQVNAFVAGMRSEGLSRPNPAAAQSLAQSLAAAAHSAARDPTSRTPWSIESAAAASQDSTAAGGGGLGLMTSFISRMFPKGGGKMDDVTVVVAFVTAKH</sequence>
<gene>
    <name evidence="4" type="ORF">CEUSTIGMA_g4675.t1</name>
</gene>
<evidence type="ECO:0000313" key="5">
    <source>
        <dbReference type="Proteomes" id="UP000232323"/>
    </source>
</evidence>
<dbReference type="SMART" id="SM00332">
    <property type="entry name" value="PP2Cc"/>
    <property type="match status" value="1"/>
</dbReference>
<feature type="compositionally biased region" description="Low complexity" evidence="2">
    <location>
        <begin position="1311"/>
        <end position="1330"/>
    </location>
</feature>
<dbReference type="InterPro" id="IPR039123">
    <property type="entry name" value="PPTC7"/>
</dbReference>
<feature type="compositionally biased region" description="Low complexity" evidence="2">
    <location>
        <begin position="1125"/>
        <end position="1137"/>
    </location>
</feature>
<keyword evidence="5" id="KW-1185">Reference proteome</keyword>
<feature type="compositionally biased region" description="Low complexity" evidence="2">
    <location>
        <begin position="999"/>
        <end position="1035"/>
    </location>
</feature>
<dbReference type="PANTHER" id="PTHR12320:SF60">
    <property type="entry name" value="PROTEIN PHOSPHATASE 2C 26-RELATED"/>
    <property type="match status" value="1"/>
</dbReference>
<feature type="compositionally biased region" description="Basic and acidic residues" evidence="2">
    <location>
        <begin position="916"/>
        <end position="928"/>
    </location>
</feature>
<evidence type="ECO:0000256" key="2">
    <source>
        <dbReference type="SAM" id="MobiDB-lite"/>
    </source>
</evidence>
<feature type="region of interest" description="Disordered" evidence="2">
    <location>
        <begin position="1125"/>
        <end position="1148"/>
    </location>
</feature>
<dbReference type="GO" id="GO:0004722">
    <property type="term" value="F:protein serine/threonine phosphatase activity"/>
    <property type="evidence" value="ECO:0007669"/>
    <property type="project" value="TreeGrafter"/>
</dbReference>
<name>A0A250X2R6_9CHLO</name>
<keyword evidence="1" id="KW-0175">Coiled coil</keyword>
<feature type="coiled-coil region" evidence="1">
    <location>
        <begin position="198"/>
        <end position="327"/>
    </location>
</feature>
<comment type="caution">
    <text evidence="4">The sequence shown here is derived from an EMBL/GenBank/DDBJ whole genome shotgun (WGS) entry which is preliminary data.</text>
</comment>
<feature type="domain" description="PPM-type phosphatase" evidence="3">
    <location>
        <begin position="1417"/>
        <end position="1693"/>
    </location>
</feature>
<feature type="region of interest" description="Disordered" evidence="2">
    <location>
        <begin position="1203"/>
        <end position="1364"/>
    </location>
</feature>
<feature type="coiled-coil region" evidence="1">
    <location>
        <begin position="728"/>
        <end position="759"/>
    </location>
</feature>
<feature type="region of interest" description="Disordered" evidence="2">
    <location>
        <begin position="999"/>
        <end position="1097"/>
    </location>
</feature>
<feature type="compositionally biased region" description="Polar residues" evidence="2">
    <location>
        <begin position="1384"/>
        <end position="1401"/>
    </location>
</feature>
<feature type="compositionally biased region" description="Low complexity" evidence="2">
    <location>
        <begin position="946"/>
        <end position="966"/>
    </location>
</feature>
<protein>
    <recommendedName>
        <fullName evidence="3">PPM-type phosphatase domain-containing protein</fullName>
    </recommendedName>
</protein>
<evidence type="ECO:0000256" key="1">
    <source>
        <dbReference type="SAM" id="Coils"/>
    </source>
</evidence>
<dbReference type="SUPFAM" id="SSF81606">
    <property type="entry name" value="PP2C-like"/>
    <property type="match status" value="1"/>
</dbReference>
<feature type="region of interest" description="Disordered" evidence="2">
    <location>
        <begin position="1381"/>
        <end position="1401"/>
    </location>
</feature>
<feature type="compositionally biased region" description="Low complexity" evidence="2">
    <location>
        <begin position="1338"/>
        <end position="1350"/>
    </location>
</feature>
<evidence type="ECO:0000313" key="4">
    <source>
        <dbReference type="EMBL" id="GAX77229.1"/>
    </source>
</evidence>
<dbReference type="PANTHER" id="PTHR12320">
    <property type="entry name" value="PROTEIN PHOSPHATASE 2C"/>
    <property type="match status" value="1"/>
</dbReference>
<dbReference type="PROSITE" id="PS51746">
    <property type="entry name" value="PPM_2"/>
    <property type="match status" value="1"/>
</dbReference>
<dbReference type="Proteomes" id="UP000232323">
    <property type="component" value="Unassembled WGS sequence"/>
</dbReference>
<feature type="compositionally biased region" description="Low complexity" evidence="2">
    <location>
        <begin position="1053"/>
        <end position="1063"/>
    </location>
</feature>
<dbReference type="SMART" id="SM00331">
    <property type="entry name" value="PP2C_SIG"/>
    <property type="match status" value="1"/>
</dbReference>
<dbReference type="STRING" id="1157962.A0A250X2R6"/>
<feature type="coiled-coil region" evidence="1">
    <location>
        <begin position="353"/>
        <end position="490"/>
    </location>
</feature>
<reference evidence="4 5" key="1">
    <citation type="submission" date="2017-08" db="EMBL/GenBank/DDBJ databases">
        <title>Acidophilic green algal genome provides insights into adaptation to an acidic environment.</title>
        <authorList>
            <person name="Hirooka S."/>
            <person name="Hirose Y."/>
            <person name="Kanesaki Y."/>
            <person name="Higuchi S."/>
            <person name="Fujiwara T."/>
            <person name="Onuma R."/>
            <person name="Era A."/>
            <person name="Ohbayashi R."/>
            <person name="Uzuka A."/>
            <person name="Nozaki H."/>
            <person name="Yoshikawa H."/>
            <person name="Miyagishima S.Y."/>
        </authorList>
    </citation>
    <scope>NUCLEOTIDE SEQUENCE [LARGE SCALE GENOMIC DNA]</scope>
    <source>
        <strain evidence="4 5">NIES-2499</strain>
    </source>
</reference>
<feature type="compositionally biased region" description="Polar residues" evidence="2">
    <location>
        <begin position="1080"/>
        <end position="1091"/>
    </location>
</feature>
<evidence type="ECO:0000259" key="3">
    <source>
        <dbReference type="PROSITE" id="PS51746"/>
    </source>
</evidence>
<dbReference type="OrthoDB" id="60843at2759"/>
<dbReference type="InterPro" id="IPR036457">
    <property type="entry name" value="PPM-type-like_dom_sf"/>
</dbReference>
<proteinExistence type="predicted"/>
<dbReference type="EMBL" id="BEGY01000023">
    <property type="protein sequence ID" value="GAX77229.1"/>
    <property type="molecule type" value="Genomic_DNA"/>
</dbReference>
<accession>A0A250X2R6</accession>
<feature type="region of interest" description="Disordered" evidence="2">
    <location>
        <begin position="916"/>
        <end position="966"/>
    </location>
</feature>
<dbReference type="Gene3D" id="3.60.40.10">
    <property type="entry name" value="PPM-type phosphatase domain"/>
    <property type="match status" value="1"/>
</dbReference>
<organism evidence="4 5">
    <name type="scientific">Chlamydomonas eustigma</name>
    <dbReference type="NCBI Taxonomy" id="1157962"/>
    <lineage>
        <taxon>Eukaryota</taxon>
        <taxon>Viridiplantae</taxon>
        <taxon>Chlorophyta</taxon>
        <taxon>core chlorophytes</taxon>
        <taxon>Chlorophyceae</taxon>
        <taxon>CS clade</taxon>
        <taxon>Chlamydomonadales</taxon>
        <taxon>Chlamydomonadaceae</taxon>
        <taxon>Chlamydomonas</taxon>
    </lineage>
</organism>